<dbReference type="EMBL" id="JBHTMC010000035">
    <property type="protein sequence ID" value="MFD1265674.1"/>
    <property type="molecule type" value="Genomic_DNA"/>
</dbReference>
<organism evidence="2 3">
    <name type="scientific">Thauera mechernichensis</name>
    <dbReference type="NCBI Taxonomy" id="82788"/>
    <lineage>
        <taxon>Bacteria</taxon>
        <taxon>Pseudomonadati</taxon>
        <taxon>Pseudomonadota</taxon>
        <taxon>Betaproteobacteria</taxon>
        <taxon>Rhodocyclales</taxon>
        <taxon>Zoogloeaceae</taxon>
        <taxon>Thauera</taxon>
    </lineage>
</organism>
<keyword evidence="3" id="KW-1185">Reference proteome</keyword>
<evidence type="ECO:0000313" key="3">
    <source>
        <dbReference type="Proteomes" id="UP001597158"/>
    </source>
</evidence>
<evidence type="ECO:0000256" key="1">
    <source>
        <dbReference type="SAM" id="MobiDB-lite"/>
    </source>
</evidence>
<gene>
    <name evidence="2" type="ORF">ACFQ4M_19030</name>
</gene>
<comment type="caution">
    <text evidence="2">The sequence shown here is derived from an EMBL/GenBank/DDBJ whole genome shotgun (WGS) entry which is preliminary data.</text>
</comment>
<sequence>MITSRQPSGERTDLLQIANHVFFMTALLFVAHQNALTTDVVRSQTAFVAQALNLQPRTPPPGFDPDEMVLDGLDTASPAD</sequence>
<proteinExistence type="predicted"/>
<dbReference type="RefSeq" id="WP_002945704.1">
    <property type="nucleotide sequence ID" value="NZ_JARQZE010000021.1"/>
</dbReference>
<evidence type="ECO:0000313" key="2">
    <source>
        <dbReference type="EMBL" id="MFD1265674.1"/>
    </source>
</evidence>
<accession>A0ABW3WJG5</accession>
<dbReference type="Proteomes" id="UP001597158">
    <property type="component" value="Unassembled WGS sequence"/>
</dbReference>
<protein>
    <submittedName>
        <fullName evidence="2">Uncharacterized protein</fullName>
    </submittedName>
</protein>
<reference evidence="3" key="1">
    <citation type="journal article" date="2019" name="Int. J. Syst. Evol. Microbiol.">
        <title>The Global Catalogue of Microorganisms (GCM) 10K type strain sequencing project: providing services to taxonomists for standard genome sequencing and annotation.</title>
        <authorList>
            <consortium name="The Broad Institute Genomics Platform"/>
            <consortium name="The Broad Institute Genome Sequencing Center for Infectious Disease"/>
            <person name="Wu L."/>
            <person name="Ma J."/>
        </authorList>
    </citation>
    <scope>NUCLEOTIDE SEQUENCE [LARGE SCALE GENOMIC DNA]</scope>
    <source>
        <strain evidence="3">CCUG 48884</strain>
    </source>
</reference>
<feature type="region of interest" description="Disordered" evidence="1">
    <location>
        <begin position="55"/>
        <end position="80"/>
    </location>
</feature>
<name>A0ABW3WJG5_9RHOO</name>